<dbReference type="SUPFAM" id="SSF54427">
    <property type="entry name" value="NTF2-like"/>
    <property type="match status" value="1"/>
</dbReference>
<dbReference type="InterPro" id="IPR032710">
    <property type="entry name" value="NTF2-like_dom_sf"/>
</dbReference>
<keyword evidence="1" id="KW-0732">Signal</keyword>
<dbReference type="InterPro" id="IPR032347">
    <property type="entry name" value="DUF4864"/>
</dbReference>
<keyword evidence="3" id="KW-1185">Reference proteome</keyword>
<evidence type="ECO:0000313" key="2">
    <source>
        <dbReference type="EMBL" id="SOC03557.1"/>
    </source>
</evidence>
<dbReference type="Proteomes" id="UP000219331">
    <property type="component" value="Unassembled WGS sequence"/>
</dbReference>
<feature type="signal peptide" evidence="1">
    <location>
        <begin position="1"/>
        <end position="36"/>
    </location>
</feature>
<dbReference type="RefSeq" id="WP_097174593.1">
    <property type="nucleotide sequence ID" value="NZ_OBML01000004.1"/>
</dbReference>
<gene>
    <name evidence="2" type="ORF">SAMN05421512_104175</name>
</gene>
<protein>
    <recommendedName>
        <fullName evidence="4">DUF4864 domain-containing protein</fullName>
    </recommendedName>
</protein>
<feature type="chain" id="PRO_5013284322" description="DUF4864 domain-containing protein" evidence="1">
    <location>
        <begin position="37"/>
        <end position="151"/>
    </location>
</feature>
<reference evidence="2 3" key="1">
    <citation type="submission" date="2017-08" db="EMBL/GenBank/DDBJ databases">
        <authorList>
            <person name="de Groot N.N."/>
        </authorList>
    </citation>
    <scope>NUCLEOTIDE SEQUENCE [LARGE SCALE GENOMIC DNA]</scope>
    <source>
        <strain evidence="2 3">USBA 352</strain>
    </source>
</reference>
<dbReference type="EMBL" id="OBML01000004">
    <property type="protein sequence ID" value="SOC03557.1"/>
    <property type="molecule type" value="Genomic_DNA"/>
</dbReference>
<accession>A0A285S8A9</accession>
<name>A0A285S8A9_9HYPH</name>
<dbReference type="Pfam" id="PF16156">
    <property type="entry name" value="DUF4864"/>
    <property type="match status" value="1"/>
</dbReference>
<evidence type="ECO:0008006" key="4">
    <source>
        <dbReference type="Google" id="ProtNLM"/>
    </source>
</evidence>
<sequence length="151" mass="16001">MPFAALPHRSTQNPSFLSWIAAALLALGVIAAPARADDAASLRALVEGQIAAMRAGDASAAYGYAAPAIRQMFPSPDRFMQMVKRGYAPVVAPRSVTFGRLRETSRGPVQEVFLTDSGGTDWLALYTFEQQADGNWKIAGCVLTKSPGASA</sequence>
<evidence type="ECO:0000256" key="1">
    <source>
        <dbReference type="SAM" id="SignalP"/>
    </source>
</evidence>
<dbReference type="OrthoDB" id="9130422at2"/>
<evidence type="ECO:0000313" key="3">
    <source>
        <dbReference type="Proteomes" id="UP000219331"/>
    </source>
</evidence>
<organism evidence="2 3">
    <name type="scientific">Stappia indica</name>
    <dbReference type="NCBI Taxonomy" id="538381"/>
    <lineage>
        <taxon>Bacteria</taxon>
        <taxon>Pseudomonadati</taxon>
        <taxon>Pseudomonadota</taxon>
        <taxon>Alphaproteobacteria</taxon>
        <taxon>Hyphomicrobiales</taxon>
        <taxon>Stappiaceae</taxon>
        <taxon>Stappia</taxon>
    </lineage>
</organism>
<proteinExistence type="predicted"/>
<dbReference type="AlphaFoldDB" id="A0A285S8A9"/>